<feature type="chain" id="PRO_5006068009" description="Type IX secretion system membrane protein, PorP/SprF family" evidence="1">
    <location>
        <begin position="19"/>
        <end position="268"/>
    </location>
</feature>
<keyword evidence="3" id="KW-1185">Reference proteome</keyword>
<dbReference type="Gene3D" id="2.40.160.60">
    <property type="entry name" value="Outer membrane protein transport protein (OMPP1/FadL/TodX)"/>
    <property type="match status" value="1"/>
</dbReference>
<sequence length="268" mass="30186">MMLRFLFLIFFFSTTVFAGENIGARSFALKSYIAVSNDVWTIFYNPAGISNLKDREISISYIPAQFEIPELSKKAIAYFEPSLPVKFGAGVQIFGFSLYKETAFKLSIAKNFNLFDIGVNLNYNLVSIKNYGSAGAFSVDLGFLSNPLKFLKFGFALKNMVATKLGQAREGLPKEFDFGVAILPYENLLISAQVDKEIYFKESFKYGVEYAVENFLFIRVGFMNYPVQYSGGFGLKIFLFQVDYSINQHQSLGLTHQFTFSAKLGKGE</sequence>
<dbReference type="Proteomes" id="UP000199197">
    <property type="component" value="Unassembled WGS sequence"/>
</dbReference>
<dbReference type="RefSeq" id="WP_143713965.1">
    <property type="nucleotide sequence ID" value="NZ_CZVW01000036.1"/>
</dbReference>
<proteinExistence type="predicted"/>
<gene>
    <name evidence="2" type="ORF">JGI23_01927</name>
</gene>
<evidence type="ECO:0000313" key="2">
    <source>
        <dbReference type="EMBL" id="CUT05285.1"/>
    </source>
</evidence>
<name>A0A0P1P1E7_9BACT</name>
<dbReference type="EMBL" id="CZVW01000036">
    <property type="protein sequence ID" value="CUT05285.1"/>
    <property type="molecule type" value="Genomic_DNA"/>
</dbReference>
<evidence type="ECO:0000313" key="3">
    <source>
        <dbReference type="Proteomes" id="UP000199197"/>
    </source>
</evidence>
<organism evidence="2 3">
    <name type="scientific">Candidatus Chryseopegocella kryptomonas</name>
    <dbReference type="NCBI Taxonomy" id="1633643"/>
    <lineage>
        <taxon>Bacteria</taxon>
        <taxon>Pseudomonadati</taxon>
        <taxon>Candidatus Kryptoniota</taxon>
        <taxon>Candidatus Chryseopegocella</taxon>
    </lineage>
</organism>
<evidence type="ECO:0008006" key="4">
    <source>
        <dbReference type="Google" id="ProtNLM"/>
    </source>
</evidence>
<dbReference type="AlphaFoldDB" id="A0A0P1P1E7"/>
<dbReference type="OrthoDB" id="9786645at2"/>
<accession>A0A0P1P1E7</accession>
<reference evidence="3" key="1">
    <citation type="submission" date="2015-11" db="EMBL/GenBank/DDBJ databases">
        <authorList>
            <person name="Varghese N."/>
        </authorList>
    </citation>
    <scope>NUCLEOTIDE SEQUENCE [LARGE SCALE GENOMIC DNA]</scope>
    <source>
        <strain evidence="3">JGI-23</strain>
    </source>
</reference>
<protein>
    <recommendedName>
        <fullName evidence="4">Type IX secretion system membrane protein, PorP/SprF family</fullName>
    </recommendedName>
</protein>
<evidence type="ECO:0000256" key="1">
    <source>
        <dbReference type="SAM" id="SignalP"/>
    </source>
</evidence>
<feature type="signal peptide" evidence="1">
    <location>
        <begin position="1"/>
        <end position="18"/>
    </location>
</feature>
<keyword evidence="1" id="KW-0732">Signal</keyword>